<evidence type="ECO:0000313" key="1">
    <source>
        <dbReference type="EMBL" id="PSL03882.1"/>
    </source>
</evidence>
<dbReference type="OrthoDB" id="837641at2"/>
<dbReference type="Proteomes" id="UP000240708">
    <property type="component" value="Unassembled WGS sequence"/>
</dbReference>
<organism evidence="1 2">
    <name type="scientific">Cecembia rubra</name>
    <dbReference type="NCBI Taxonomy" id="1485585"/>
    <lineage>
        <taxon>Bacteria</taxon>
        <taxon>Pseudomonadati</taxon>
        <taxon>Bacteroidota</taxon>
        <taxon>Cytophagia</taxon>
        <taxon>Cytophagales</taxon>
        <taxon>Cyclobacteriaceae</taxon>
        <taxon>Cecembia</taxon>
    </lineage>
</organism>
<name>A0A2P8E330_9BACT</name>
<proteinExistence type="predicted"/>
<sequence length="205" mass="23921">MARTPTYPDIAEDLPYISIKDLKDQGLFNLGINSLGVFRLCIDGMPRGGTIEAFVGLKDIKYISLSWYSEDKYFTASTKITSIKSNLGAGEIYYFLCPKTSKRCLKLYFLGNVLASRRYFNLYYRDQILSKPNYGIIQLCKAFQEFDELKNKYWSLRTKSYKGVPTRQAIRLRVKMENKRRIIQAIQKVTEKDYQKEIQRIKKGI</sequence>
<evidence type="ECO:0000313" key="2">
    <source>
        <dbReference type="Proteomes" id="UP000240708"/>
    </source>
</evidence>
<protein>
    <submittedName>
        <fullName evidence="1">Uncharacterized protein</fullName>
    </submittedName>
</protein>
<keyword evidence="2" id="KW-1185">Reference proteome</keyword>
<dbReference type="RefSeq" id="WP_106567558.1">
    <property type="nucleotide sequence ID" value="NZ_PYGF01000006.1"/>
</dbReference>
<accession>A0A2P8E330</accession>
<dbReference type="EMBL" id="PYGF01000006">
    <property type="protein sequence ID" value="PSL03882.1"/>
    <property type="molecule type" value="Genomic_DNA"/>
</dbReference>
<dbReference type="AlphaFoldDB" id="A0A2P8E330"/>
<reference evidence="1 2" key="1">
    <citation type="submission" date="2018-03" db="EMBL/GenBank/DDBJ databases">
        <title>Genomic Encyclopedia of Archaeal and Bacterial Type Strains, Phase II (KMG-II): from individual species to whole genera.</title>
        <authorList>
            <person name="Goeker M."/>
        </authorList>
    </citation>
    <scope>NUCLEOTIDE SEQUENCE [LARGE SCALE GENOMIC DNA]</scope>
    <source>
        <strain evidence="1 2">DSM 28057</strain>
    </source>
</reference>
<gene>
    <name evidence="1" type="ORF">CLV48_106122</name>
</gene>
<comment type="caution">
    <text evidence="1">The sequence shown here is derived from an EMBL/GenBank/DDBJ whole genome shotgun (WGS) entry which is preliminary data.</text>
</comment>